<dbReference type="EMBL" id="CP063361">
    <property type="protein sequence ID" value="UOD28750.1"/>
    <property type="molecule type" value="Genomic_DNA"/>
</dbReference>
<name>A0ABY4A1X1_9BURK</name>
<reference evidence="1 2" key="1">
    <citation type="submission" date="2020-10" db="EMBL/GenBank/DDBJ databases">
        <title>Genome analysis of Massilia species.</title>
        <authorList>
            <person name="Jung D.-H."/>
        </authorList>
    </citation>
    <scope>NUCLEOTIDE SEQUENCE [LARGE SCALE GENOMIC DNA]</scope>
    <source>
        <strain evidence="2">sipir</strain>
    </source>
</reference>
<keyword evidence="2" id="KW-1185">Reference proteome</keyword>
<dbReference type="RefSeq" id="WP_243489897.1">
    <property type="nucleotide sequence ID" value="NZ_CP063361.1"/>
</dbReference>
<proteinExistence type="predicted"/>
<accession>A0ABY4A1X1</accession>
<evidence type="ECO:0000313" key="2">
    <source>
        <dbReference type="Proteomes" id="UP000831532"/>
    </source>
</evidence>
<gene>
    <name evidence="1" type="ORF">INH39_25415</name>
</gene>
<evidence type="ECO:0000313" key="1">
    <source>
        <dbReference type="EMBL" id="UOD28750.1"/>
    </source>
</evidence>
<organism evidence="1 2">
    <name type="scientific">Massilia violaceinigra</name>
    <dbReference type="NCBI Taxonomy" id="2045208"/>
    <lineage>
        <taxon>Bacteria</taxon>
        <taxon>Pseudomonadati</taxon>
        <taxon>Pseudomonadota</taxon>
        <taxon>Betaproteobacteria</taxon>
        <taxon>Burkholderiales</taxon>
        <taxon>Oxalobacteraceae</taxon>
        <taxon>Telluria group</taxon>
        <taxon>Massilia</taxon>
    </lineage>
</organism>
<dbReference type="Proteomes" id="UP000831532">
    <property type="component" value="Chromosome"/>
</dbReference>
<sequence>MNEQKLQGAWKLVPVEPTNEMLHALHVSPDCIGSAIVKHSVDKLPDAYTAMLAAAPVPAPWSSCTAPGPDGYQSTVQVPGMPGAARDAALEEAAAFAESVNSHGQFIAAHIRALKSIAAPAPVQQAAPSVQAELVEALRDMLSGWRYIRQSHGDLYGVGWDRAENKASAALERAAAPSQPDGLSEQDKLDAARYRWLRDIAPLVDIAAPLVFHTDRDGYALGIINPPKMDEVIDAAILAAKEAP</sequence>
<protein>
    <submittedName>
        <fullName evidence="1">Uncharacterized protein</fullName>
    </submittedName>
</protein>